<organism evidence="1 2">
    <name type="scientific">Thalassoglobus polymorphus</name>
    <dbReference type="NCBI Taxonomy" id="2527994"/>
    <lineage>
        <taxon>Bacteria</taxon>
        <taxon>Pseudomonadati</taxon>
        <taxon>Planctomycetota</taxon>
        <taxon>Planctomycetia</taxon>
        <taxon>Planctomycetales</taxon>
        <taxon>Planctomycetaceae</taxon>
        <taxon>Thalassoglobus</taxon>
    </lineage>
</organism>
<sequence length="92" mass="10568">MAKDYSNYQKKVISRYYDNREQIDEQRLSELVTSLYLATGAKQTEKLWKSAEETMLRLGVPKPRVAHVVEKRDAAILAEVVKDLQSGAIKKK</sequence>
<dbReference type="EMBL" id="CP036267">
    <property type="protein sequence ID" value="QDT32028.1"/>
    <property type="molecule type" value="Genomic_DNA"/>
</dbReference>
<dbReference type="OrthoDB" id="281357at2"/>
<reference evidence="1 2" key="1">
    <citation type="submission" date="2019-02" db="EMBL/GenBank/DDBJ databases">
        <title>Deep-cultivation of Planctomycetes and their phenomic and genomic characterization uncovers novel biology.</title>
        <authorList>
            <person name="Wiegand S."/>
            <person name="Jogler M."/>
            <person name="Boedeker C."/>
            <person name="Pinto D."/>
            <person name="Vollmers J."/>
            <person name="Rivas-Marin E."/>
            <person name="Kohn T."/>
            <person name="Peeters S.H."/>
            <person name="Heuer A."/>
            <person name="Rast P."/>
            <person name="Oberbeckmann S."/>
            <person name="Bunk B."/>
            <person name="Jeske O."/>
            <person name="Meyerdierks A."/>
            <person name="Storesund J.E."/>
            <person name="Kallscheuer N."/>
            <person name="Luecker S."/>
            <person name="Lage O.M."/>
            <person name="Pohl T."/>
            <person name="Merkel B.J."/>
            <person name="Hornburger P."/>
            <person name="Mueller R.-W."/>
            <person name="Bruemmer F."/>
            <person name="Labrenz M."/>
            <person name="Spormann A.M."/>
            <person name="Op den Camp H."/>
            <person name="Overmann J."/>
            <person name="Amann R."/>
            <person name="Jetten M.S.M."/>
            <person name="Mascher T."/>
            <person name="Medema M.H."/>
            <person name="Devos D.P."/>
            <person name="Kaster A.-K."/>
            <person name="Ovreas L."/>
            <person name="Rohde M."/>
            <person name="Galperin M.Y."/>
            <person name="Jogler C."/>
        </authorList>
    </citation>
    <scope>NUCLEOTIDE SEQUENCE [LARGE SCALE GENOMIC DNA]</scope>
    <source>
        <strain evidence="1 2">Mal48</strain>
    </source>
</reference>
<name>A0A517QK63_9PLAN</name>
<proteinExistence type="predicted"/>
<gene>
    <name evidence="1" type="ORF">Mal48_12680</name>
</gene>
<dbReference type="RefSeq" id="WP_145197031.1">
    <property type="nucleotide sequence ID" value="NZ_CP036267.1"/>
</dbReference>
<protein>
    <submittedName>
        <fullName evidence="1">Uncharacterized protein</fullName>
    </submittedName>
</protein>
<dbReference type="Proteomes" id="UP000315724">
    <property type="component" value="Chromosome"/>
</dbReference>
<dbReference type="KEGG" id="tpol:Mal48_12680"/>
<evidence type="ECO:0000313" key="1">
    <source>
        <dbReference type="EMBL" id="QDT32028.1"/>
    </source>
</evidence>
<dbReference type="AlphaFoldDB" id="A0A517QK63"/>
<evidence type="ECO:0000313" key="2">
    <source>
        <dbReference type="Proteomes" id="UP000315724"/>
    </source>
</evidence>
<accession>A0A517QK63</accession>
<keyword evidence="2" id="KW-1185">Reference proteome</keyword>